<gene>
    <name evidence="2" type="ORF">JIN83_13285</name>
</gene>
<keyword evidence="3" id="KW-1185">Reference proteome</keyword>
<reference evidence="2" key="1">
    <citation type="submission" date="2021-01" db="EMBL/GenBank/DDBJ databases">
        <title>Modified the classification status of verrucomicrobia.</title>
        <authorList>
            <person name="Feng X."/>
        </authorList>
    </citation>
    <scope>NUCLEOTIDE SEQUENCE</scope>
    <source>
        <strain evidence="2">5K15</strain>
    </source>
</reference>
<feature type="transmembrane region" description="Helical" evidence="1">
    <location>
        <begin position="256"/>
        <end position="273"/>
    </location>
</feature>
<name>A0AAE2SG36_9BACT</name>
<keyword evidence="1" id="KW-0472">Membrane</keyword>
<keyword evidence="1" id="KW-0812">Transmembrane</keyword>
<protein>
    <submittedName>
        <fullName evidence="2">DUF4129 domain-containing protein</fullName>
    </submittedName>
</protein>
<feature type="transmembrane region" description="Helical" evidence="1">
    <location>
        <begin position="332"/>
        <end position="357"/>
    </location>
</feature>
<feature type="transmembrane region" description="Helical" evidence="1">
    <location>
        <begin position="44"/>
        <end position="66"/>
    </location>
</feature>
<accession>A0AAE2SG36</accession>
<dbReference type="AlphaFoldDB" id="A0AAE2SG36"/>
<evidence type="ECO:0000313" key="3">
    <source>
        <dbReference type="Proteomes" id="UP000634206"/>
    </source>
</evidence>
<sequence>MQLENVTAEIRPRAPWESIDLGCSLARKHIGDIWKAWAFTVLPLWLVLAVVLRNHPFVLILCIWWLKPLYDRVPLMVVSRALFGSAPSVREVVKAWPKMMFRRIWFALVLGRFSPARNLTLPVAELEGLRGAAYRQRVNLLERNGGEGATMATLAGIILEMVTAAGLVMLVMLMVPDHIATRWMEGLGEFFEHDNLSEFSDGFFWLAAGVQMFAYMVMEPFYVSAGFALYINSRTLTEGWDIELAFKRLGQRLQKLRSGAALLLVGFATAMAVPNAKAENSPYRESAEQVLADEDFTIHHRTIEVPVDDGSDDNSFFEWLADALGGSGMPGFMGMLGTILFYVILAAVIAGIIYLIVRNRHVFNASGKVGNLSEGRAKIEAVMGMDVRPESLPDDVVAAARDAWRDGDSHLALSLLYRGAIAWLVHRETLPIEESDTEGDCLRRVELVNNTEYGPYFKTLTSTWIDVAYGQKEPDGNRMIELCDRWPFDALNHSKKGRSAR</sequence>
<evidence type="ECO:0000313" key="2">
    <source>
        <dbReference type="EMBL" id="MBK1855940.1"/>
    </source>
</evidence>
<feature type="transmembrane region" description="Helical" evidence="1">
    <location>
        <begin position="152"/>
        <end position="175"/>
    </location>
</feature>
<dbReference type="Proteomes" id="UP000634206">
    <property type="component" value="Unassembled WGS sequence"/>
</dbReference>
<proteinExistence type="predicted"/>
<comment type="caution">
    <text evidence="2">The sequence shown here is derived from an EMBL/GenBank/DDBJ whole genome shotgun (WGS) entry which is preliminary data.</text>
</comment>
<keyword evidence="1" id="KW-1133">Transmembrane helix</keyword>
<dbReference type="RefSeq" id="WP_309490553.1">
    <property type="nucleotide sequence ID" value="NZ_JAENIG010000009.1"/>
</dbReference>
<dbReference type="EMBL" id="JAENIG010000009">
    <property type="protein sequence ID" value="MBK1855940.1"/>
    <property type="molecule type" value="Genomic_DNA"/>
</dbReference>
<organism evidence="2 3">
    <name type="scientific">Oceaniferula flava</name>
    <dbReference type="NCBI Taxonomy" id="2800421"/>
    <lineage>
        <taxon>Bacteria</taxon>
        <taxon>Pseudomonadati</taxon>
        <taxon>Verrucomicrobiota</taxon>
        <taxon>Verrucomicrobiia</taxon>
        <taxon>Verrucomicrobiales</taxon>
        <taxon>Verrucomicrobiaceae</taxon>
        <taxon>Oceaniferula</taxon>
    </lineage>
</organism>
<feature type="transmembrane region" description="Helical" evidence="1">
    <location>
        <begin position="203"/>
        <end position="231"/>
    </location>
</feature>
<evidence type="ECO:0000256" key="1">
    <source>
        <dbReference type="SAM" id="Phobius"/>
    </source>
</evidence>